<dbReference type="InterPro" id="IPR027094">
    <property type="entry name" value="Mitofusin_fam"/>
</dbReference>
<keyword evidence="6 7" id="KW-0472">Membrane</keyword>
<protein>
    <submittedName>
        <fullName evidence="9">Dynamin family protein</fullName>
    </submittedName>
</protein>
<dbReference type="GO" id="GO:0003924">
    <property type="term" value="F:GTPase activity"/>
    <property type="evidence" value="ECO:0007669"/>
    <property type="project" value="InterPro"/>
</dbReference>
<keyword evidence="2" id="KW-0547">Nucleotide-binding</keyword>
<feature type="transmembrane region" description="Helical" evidence="7">
    <location>
        <begin position="532"/>
        <end position="561"/>
    </location>
</feature>
<dbReference type="GO" id="GO:0008053">
    <property type="term" value="P:mitochondrial fusion"/>
    <property type="evidence" value="ECO:0007669"/>
    <property type="project" value="TreeGrafter"/>
</dbReference>
<comment type="caution">
    <text evidence="9">The sequence shown here is derived from an EMBL/GenBank/DDBJ whole genome shotgun (WGS) entry which is preliminary data.</text>
</comment>
<dbReference type="PANTHER" id="PTHR10465">
    <property type="entry name" value="TRANSMEMBRANE GTPASE FZO1"/>
    <property type="match status" value="1"/>
</dbReference>
<evidence type="ECO:0000313" key="10">
    <source>
        <dbReference type="Proteomes" id="UP000886876"/>
    </source>
</evidence>
<keyword evidence="4" id="KW-0175">Coiled coil</keyword>
<keyword evidence="7" id="KW-1133">Transmembrane helix</keyword>
<dbReference type="InterPro" id="IPR045063">
    <property type="entry name" value="Dynamin_N"/>
</dbReference>
<organism evidence="9 10">
    <name type="scientific">Candidatus Scatomorpha pullistercoris</name>
    <dbReference type="NCBI Taxonomy" id="2840929"/>
    <lineage>
        <taxon>Bacteria</taxon>
        <taxon>Bacillati</taxon>
        <taxon>Bacillota</taxon>
        <taxon>Clostridia</taxon>
        <taxon>Eubacteriales</taxon>
        <taxon>Candidatus Scatomorpha</taxon>
    </lineage>
</organism>
<evidence type="ECO:0000256" key="3">
    <source>
        <dbReference type="ARBA" id="ARBA00022801"/>
    </source>
</evidence>
<dbReference type="EMBL" id="DVJS01000150">
    <property type="protein sequence ID" value="HIS97528.1"/>
    <property type="molecule type" value="Genomic_DNA"/>
</dbReference>
<keyword evidence="5" id="KW-0342">GTP-binding</keyword>
<dbReference type="InterPro" id="IPR027417">
    <property type="entry name" value="P-loop_NTPase"/>
</dbReference>
<proteinExistence type="predicted"/>
<dbReference type="PANTHER" id="PTHR10465:SF0">
    <property type="entry name" value="SARCALUMENIN"/>
    <property type="match status" value="1"/>
</dbReference>
<evidence type="ECO:0000259" key="8">
    <source>
        <dbReference type="PROSITE" id="PS51718"/>
    </source>
</evidence>
<dbReference type="AlphaFoldDB" id="A0A9D1K838"/>
<accession>A0A9D1K838</accession>
<dbReference type="CDD" id="cd09912">
    <property type="entry name" value="DLP_2"/>
    <property type="match status" value="1"/>
</dbReference>
<keyword evidence="3" id="KW-0378">Hydrolase</keyword>
<dbReference type="Gene3D" id="3.40.50.300">
    <property type="entry name" value="P-loop containing nucleotide triphosphate hydrolases"/>
    <property type="match status" value="1"/>
</dbReference>
<evidence type="ECO:0000256" key="5">
    <source>
        <dbReference type="ARBA" id="ARBA00023134"/>
    </source>
</evidence>
<gene>
    <name evidence="9" type="ORF">IAD42_06080</name>
</gene>
<dbReference type="Pfam" id="PF00350">
    <property type="entry name" value="Dynamin_N"/>
    <property type="match status" value="1"/>
</dbReference>
<name>A0A9D1K838_9FIRM</name>
<evidence type="ECO:0000313" key="9">
    <source>
        <dbReference type="EMBL" id="HIS97528.1"/>
    </source>
</evidence>
<evidence type="ECO:0000256" key="6">
    <source>
        <dbReference type="ARBA" id="ARBA00023136"/>
    </source>
</evidence>
<reference evidence="9" key="1">
    <citation type="submission" date="2020-10" db="EMBL/GenBank/DDBJ databases">
        <authorList>
            <person name="Gilroy R."/>
        </authorList>
    </citation>
    <scope>NUCLEOTIDE SEQUENCE</scope>
    <source>
        <strain evidence="9">ChiHecec3B27-6122</strain>
    </source>
</reference>
<evidence type="ECO:0000256" key="2">
    <source>
        <dbReference type="ARBA" id="ARBA00022741"/>
    </source>
</evidence>
<sequence length="668" mass="74524">MTNQYEQYVSFQEKQERLSKILADASDVSGKLSMTQFGSTLRTLSEKVHDDVFRVLIVGTFKNGKSTFINSLLGEEILPAYSLPATAVINEVKYGKERRAVLHFRDPLPAQLPSELPERVKKHLAECGSGPLPPIEIPFDEIEDYAVIPMGKDPKEMLLESPYEKIELFWPLELLKNGVEIIDSPGLNEHATRTKVTMNYLSKADAIVLVLNATALCSADEMSFIEHDLAGQGFTDPFILVNRFDCISERERPMMRDYAHAKLDEYTTNDIYFVSSLQALEGKKELNAEKYKASGMGPFEAELSRFLTQEKGKAKLTQPCRELKRILNDEALYKVIPMQRNLLSSSIDDVKARYEAAKPALNDLKIRREQLASRMALRIEQSKPELRRMATRSYLDIIDSIPVWLEEFTPASKIGLIPRKAEVNAVITEIGEHLSSKIAEFQQDWQKNALVPVIEERATTIFDIESDLEKFYAELDRVTFELAGQEYARNNTPPLQRIAAMAGGFFFGGVAGAIAGNYGFTKEFAITIGLELGAYFVLGLLGLFNPFTLILVIGATILASLATGRSHQMKVVKDKICENVTAQVSAMSGPSSDEMVNTVIGKFQETADQLVAALDAEIQATEDQIQSILSDLQHGKDRVAAREKELSDCEAEIKQLSAGLDDLIFELV</sequence>
<comment type="subcellular location">
    <subcellularLocation>
        <location evidence="1">Membrane</location>
    </subcellularLocation>
</comment>
<dbReference type="PROSITE" id="PS51718">
    <property type="entry name" value="G_DYNAMIN_2"/>
    <property type="match status" value="1"/>
</dbReference>
<dbReference type="InterPro" id="IPR030381">
    <property type="entry name" value="G_DYNAMIN_dom"/>
</dbReference>
<dbReference type="GO" id="GO:0005525">
    <property type="term" value="F:GTP binding"/>
    <property type="evidence" value="ECO:0007669"/>
    <property type="project" value="UniProtKB-KW"/>
</dbReference>
<reference evidence="9" key="2">
    <citation type="journal article" date="2021" name="PeerJ">
        <title>Extensive microbial diversity within the chicken gut microbiome revealed by metagenomics and culture.</title>
        <authorList>
            <person name="Gilroy R."/>
            <person name="Ravi A."/>
            <person name="Getino M."/>
            <person name="Pursley I."/>
            <person name="Horton D.L."/>
            <person name="Alikhan N.F."/>
            <person name="Baker D."/>
            <person name="Gharbi K."/>
            <person name="Hall N."/>
            <person name="Watson M."/>
            <person name="Adriaenssens E.M."/>
            <person name="Foster-Nyarko E."/>
            <person name="Jarju S."/>
            <person name="Secka A."/>
            <person name="Antonio M."/>
            <person name="Oren A."/>
            <person name="Chaudhuri R.R."/>
            <person name="La Ragione R."/>
            <person name="Hildebrand F."/>
            <person name="Pallen M.J."/>
        </authorList>
    </citation>
    <scope>NUCLEOTIDE SEQUENCE</scope>
    <source>
        <strain evidence="9">ChiHecec3B27-6122</strain>
    </source>
</reference>
<feature type="transmembrane region" description="Helical" evidence="7">
    <location>
        <begin position="498"/>
        <end position="520"/>
    </location>
</feature>
<evidence type="ECO:0000256" key="4">
    <source>
        <dbReference type="ARBA" id="ARBA00023054"/>
    </source>
</evidence>
<evidence type="ECO:0000256" key="7">
    <source>
        <dbReference type="SAM" id="Phobius"/>
    </source>
</evidence>
<dbReference type="Proteomes" id="UP000886876">
    <property type="component" value="Unassembled WGS sequence"/>
</dbReference>
<keyword evidence="7" id="KW-0812">Transmembrane</keyword>
<dbReference type="SUPFAM" id="SSF52540">
    <property type="entry name" value="P-loop containing nucleoside triphosphate hydrolases"/>
    <property type="match status" value="1"/>
</dbReference>
<feature type="domain" description="Dynamin-type G" evidence="8">
    <location>
        <begin position="49"/>
        <end position="319"/>
    </location>
</feature>
<dbReference type="GO" id="GO:0016020">
    <property type="term" value="C:membrane"/>
    <property type="evidence" value="ECO:0007669"/>
    <property type="project" value="UniProtKB-SubCell"/>
</dbReference>
<evidence type="ECO:0000256" key="1">
    <source>
        <dbReference type="ARBA" id="ARBA00004370"/>
    </source>
</evidence>